<dbReference type="PROSITE" id="PS00070">
    <property type="entry name" value="ALDEHYDE_DEHYDR_CYS"/>
    <property type="match status" value="1"/>
</dbReference>
<dbReference type="SUPFAM" id="SSF53720">
    <property type="entry name" value="ALDH-like"/>
    <property type="match status" value="1"/>
</dbReference>
<sequence length="503" mass="54328">MKLCPHFLNQNWIAVMQKFQLYINGQFENGAAQFDSINPATGEIWAKMPEARTDEVNRAVDAAEQAFYNASWAGLTATQRGKLLYKLADLVEQAAPRLAALETTDTGKIIRETSSQIAYVAEYYRYYAGLADKLEGSLIPVDKPDMQAWLVREPVGVVAAIVPWNSQLFLSAVKLGPALAAGCTVILKASEEAPAPLLEFAKLIDEAGFPAGVVNVITGFGPECGAVLSAHPKVAHIAFTGGPETAKHIVRNSAENLAKVSLELGGKSPFIVFADTDMNSALNAQIAAIFAATGQSCVAGSRLLIEASIKDEFLQRLSERVQRIKMGLPDDMQTEYGPLCTLKQREKIQQVVQHSIEQGAKLITGGQVCAGAGYYYPPTILDCTGVPDAQSIHTELFGPVLSVDTFNTEAEAIQKANSTPYGLASGVFTSNLNRAHRMTRAIRAGIVWLNTYRVVSPLAPFGGYGLSGHGREGGLSAALEYTTTKTVWLRMSDQPIDDPFIMR</sequence>
<dbReference type="Proteomes" id="UP001256400">
    <property type="component" value="Chromosome"/>
</dbReference>
<dbReference type="CDD" id="cd07114">
    <property type="entry name" value="ALDH_DhaS"/>
    <property type="match status" value="1"/>
</dbReference>
<dbReference type="Gene3D" id="3.40.309.10">
    <property type="entry name" value="Aldehyde Dehydrogenase, Chain A, domain 2"/>
    <property type="match status" value="1"/>
</dbReference>
<dbReference type="InterPro" id="IPR029510">
    <property type="entry name" value="Ald_DH_CS_GLU"/>
</dbReference>
<reference evidence="6" key="1">
    <citation type="submission" date="2023-09" db="EMBL/GenBank/DDBJ databases">
        <title>Acinetobacter soli.</title>
        <authorList>
            <person name="Kim B."/>
            <person name="Kim D."/>
            <person name="Park D."/>
        </authorList>
    </citation>
    <scope>NUCLEOTIDE SEQUENCE</scope>
    <source>
        <strain evidence="6">2023.05</strain>
    </source>
</reference>
<evidence type="ECO:0000259" key="5">
    <source>
        <dbReference type="Pfam" id="PF00171"/>
    </source>
</evidence>
<dbReference type="InterPro" id="IPR016160">
    <property type="entry name" value="Ald_DH_CS_CYS"/>
</dbReference>
<evidence type="ECO:0000256" key="2">
    <source>
        <dbReference type="ARBA" id="ARBA00023002"/>
    </source>
</evidence>
<dbReference type="Gene3D" id="3.40.605.10">
    <property type="entry name" value="Aldehyde Dehydrogenase, Chain A, domain 1"/>
    <property type="match status" value="1"/>
</dbReference>
<gene>
    <name evidence="6" type="ORF">RHP80_09135</name>
</gene>
<evidence type="ECO:0000313" key="6">
    <source>
        <dbReference type="EMBL" id="WND04395.1"/>
    </source>
</evidence>
<evidence type="ECO:0000256" key="1">
    <source>
        <dbReference type="ARBA" id="ARBA00009986"/>
    </source>
</evidence>
<feature type="domain" description="Aldehyde dehydrogenase" evidence="5">
    <location>
        <begin position="32"/>
        <end position="487"/>
    </location>
</feature>
<proteinExistence type="inferred from homology"/>
<dbReference type="InterPro" id="IPR016161">
    <property type="entry name" value="Ald_DH/histidinol_DH"/>
</dbReference>
<keyword evidence="2 4" id="KW-0560">Oxidoreductase</keyword>
<evidence type="ECO:0000256" key="4">
    <source>
        <dbReference type="RuleBase" id="RU003345"/>
    </source>
</evidence>
<organism evidence="6 7">
    <name type="scientific">Acinetobacter soli</name>
    <dbReference type="NCBI Taxonomy" id="487316"/>
    <lineage>
        <taxon>Bacteria</taxon>
        <taxon>Pseudomonadati</taxon>
        <taxon>Pseudomonadota</taxon>
        <taxon>Gammaproteobacteria</taxon>
        <taxon>Moraxellales</taxon>
        <taxon>Moraxellaceae</taxon>
        <taxon>Acinetobacter</taxon>
    </lineage>
</organism>
<name>A0AB38YSR0_9GAMM</name>
<feature type="active site" evidence="3">
    <location>
        <position position="263"/>
    </location>
</feature>
<dbReference type="AlphaFoldDB" id="A0AB38YSR0"/>
<protein>
    <submittedName>
        <fullName evidence="6">Aldehyde dehydrogenase</fullName>
    </submittedName>
</protein>
<dbReference type="InterPro" id="IPR016162">
    <property type="entry name" value="Ald_DH_N"/>
</dbReference>
<dbReference type="PROSITE" id="PS00687">
    <property type="entry name" value="ALDEHYDE_DEHYDR_GLU"/>
    <property type="match status" value="1"/>
</dbReference>
<dbReference type="EMBL" id="CP134206">
    <property type="protein sequence ID" value="WND04395.1"/>
    <property type="molecule type" value="Genomic_DNA"/>
</dbReference>
<dbReference type="PANTHER" id="PTHR11699">
    <property type="entry name" value="ALDEHYDE DEHYDROGENASE-RELATED"/>
    <property type="match status" value="1"/>
</dbReference>
<dbReference type="FunFam" id="3.40.605.10:FF:000007">
    <property type="entry name" value="NAD/NADP-dependent betaine aldehyde dehydrogenase"/>
    <property type="match status" value="1"/>
</dbReference>
<evidence type="ECO:0000256" key="3">
    <source>
        <dbReference type="PROSITE-ProRule" id="PRU10007"/>
    </source>
</evidence>
<dbReference type="FunFam" id="3.40.309.10:FF:000012">
    <property type="entry name" value="Betaine aldehyde dehydrogenase"/>
    <property type="match status" value="1"/>
</dbReference>
<dbReference type="Pfam" id="PF00171">
    <property type="entry name" value="Aldedh"/>
    <property type="match status" value="1"/>
</dbReference>
<evidence type="ECO:0000313" key="7">
    <source>
        <dbReference type="Proteomes" id="UP001256400"/>
    </source>
</evidence>
<dbReference type="InterPro" id="IPR016163">
    <property type="entry name" value="Ald_DH_C"/>
</dbReference>
<accession>A0AB38YSR0</accession>
<comment type="similarity">
    <text evidence="1 4">Belongs to the aldehyde dehydrogenase family.</text>
</comment>
<dbReference type="InterPro" id="IPR015590">
    <property type="entry name" value="Aldehyde_DH_dom"/>
</dbReference>
<dbReference type="GO" id="GO:0016620">
    <property type="term" value="F:oxidoreductase activity, acting on the aldehyde or oxo group of donors, NAD or NADP as acceptor"/>
    <property type="evidence" value="ECO:0007669"/>
    <property type="project" value="InterPro"/>
</dbReference>